<dbReference type="STRING" id="1120923.SAMN02746095_03673"/>
<accession>A0A0D6PCZ6</accession>
<sequence>MSEASNNLHNCHLIIGGGGFIGRHVGLALAHKQERVILAGRRRPDFFEKIKFPKNVMWMDIDMYNTDWEACIENVDIIHFYAWGSLPSTANLNPKSDLDLNVGALVSLLDAVRKRGYGRVVFSSSGGTVYGPPRQVPTPETHNLAPINAYGASKATAEIYLNLYKNLYGLDCRIARIANPYGAGQDIEKGLGAVTTFTNKALKNRPIEIWGTGEVIRDFIHISDVTEALTLLSMKNIQQQNSVFNIGSGTGTSLNKIITALEHRLNRKLHVVYKPSRSFDVPSNVLSIQSMKKTFNWRPQVTLDDGLGRMLTDLAEHPDISRLHTDPYVNFNDDYTRDLQYTDCIQY</sequence>
<gene>
    <name evidence="2" type="ORF">Aam_024_012</name>
</gene>
<dbReference type="InterPro" id="IPR001509">
    <property type="entry name" value="Epimerase_deHydtase"/>
</dbReference>
<dbReference type="Proteomes" id="UP000032668">
    <property type="component" value="Unassembled WGS sequence"/>
</dbReference>
<organism evidence="2 3">
    <name type="scientific">Acidocella aminolytica 101 = DSM 11237</name>
    <dbReference type="NCBI Taxonomy" id="1120923"/>
    <lineage>
        <taxon>Bacteria</taxon>
        <taxon>Pseudomonadati</taxon>
        <taxon>Pseudomonadota</taxon>
        <taxon>Alphaproteobacteria</taxon>
        <taxon>Acetobacterales</taxon>
        <taxon>Acidocellaceae</taxon>
        <taxon>Acidocella</taxon>
    </lineage>
</organism>
<evidence type="ECO:0000313" key="3">
    <source>
        <dbReference type="Proteomes" id="UP000032668"/>
    </source>
</evidence>
<dbReference type="SUPFAM" id="SSF51735">
    <property type="entry name" value="NAD(P)-binding Rossmann-fold domains"/>
    <property type="match status" value="1"/>
</dbReference>
<proteinExistence type="predicted"/>
<dbReference type="Gene3D" id="3.90.25.10">
    <property type="entry name" value="UDP-galactose 4-epimerase, domain 1"/>
    <property type="match status" value="1"/>
</dbReference>
<keyword evidence="3" id="KW-1185">Reference proteome</keyword>
<feature type="domain" description="NAD-dependent epimerase/dehydratase" evidence="1">
    <location>
        <begin position="13"/>
        <end position="247"/>
    </location>
</feature>
<evidence type="ECO:0000259" key="1">
    <source>
        <dbReference type="Pfam" id="PF01370"/>
    </source>
</evidence>
<dbReference type="InterPro" id="IPR050177">
    <property type="entry name" value="Lipid_A_modif_metabolic_enz"/>
</dbReference>
<dbReference type="AlphaFoldDB" id="A0A0D6PCZ6"/>
<dbReference type="PANTHER" id="PTHR43245:SF59">
    <property type="entry name" value="UDP-GLUCOSE EPIMERASE"/>
    <property type="match status" value="1"/>
</dbReference>
<protein>
    <submittedName>
        <fullName evidence="2">UDP-glucose 4-epimerase</fullName>
    </submittedName>
</protein>
<dbReference type="PANTHER" id="PTHR43245">
    <property type="entry name" value="BIFUNCTIONAL POLYMYXIN RESISTANCE PROTEIN ARNA"/>
    <property type="match status" value="1"/>
</dbReference>
<reference evidence="2 3" key="1">
    <citation type="submission" date="2012-11" db="EMBL/GenBank/DDBJ databases">
        <title>Whole genome sequence of Acidocella aminolytica 101 = DSM 11237.</title>
        <authorList>
            <person name="Azuma Y."/>
            <person name="Higashiura N."/>
            <person name="Hirakawa H."/>
            <person name="Matsushita K."/>
        </authorList>
    </citation>
    <scope>NUCLEOTIDE SEQUENCE [LARGE SCALE GENOMIC DNA]</scope>
    <source>
        <strain evidence="3">101 / DSM 11237</strain>
    </source>
</reference>
<dbReference type="Gene3D" id="3.40.50.720">
    <property type="entry name" value="NAD(P)-binding Rossmann-like Domain"/>
    <property type="match status" value="1"/>
</dbReference>
<evidence type="ECO:0000313" key="2">
    <source>
        <dbReference type="EMBL" id="GAN79610.1"/>
    </source>
</evidence>
<dbReference type="InterPro" id="IPR036291">
    <property type="entry name" value="NAD(P)-bd_dom_sf"/>
</dbReference>
<comment type="caution">
    <text evidence="2">The sequence shown here is derived from an EMBL/GenBank/DDBJ whole genome shotgun (WGS) entry which is preliminary data.</text>
</comment>
<dbReference type="EMBL" id="BANC01000024">
    <property type="protein sequence ID" value="GAN79610.1"/>
    <property type="molecule type" value="Genomic_DNA"/>
</dbReference>
<name>A0A0D6PCZ6_9PROT</name>
<dbReference type="Pfam" id="PF01370">
    <property type="entry name" value="Epimerase"/>
    <property type="match status" value="1"/>
</dbReference>